<proteinExistence type="predicted"/>
<accession>A0A9N9PRX4</accession>
<protein>
    <submittedName>
        <fullName evidence="1">Uncharacterized protein</fullName>
    </submittedName>
</protein>
<organism evidence="1 2">
    <name type="scientific">Hymenoscyphus albidus</name>
    <dbReference type="NCBI Taxonomy" id="595503"/>
    <lineage>
        <taxon>Eukaryota</taxon>
        <taxon>Fungi</taxon>
        <taxon>Dikarya</taxon>
        <taxon>Ascomycota</taxon>
        <taxon>Pezizomycotina</taxon>
        <taxon>Leotiomycetes</taxon>
        <taxon>Helotiales</taxon>
        <taxon>Helotiaceae</taxon>
        <taxon>Hymenoscyphus</taxon>
    </lineage>
</organism>
<gene>
    <name evidence="1" type="ORF">HYALB_00001363</name>
</gene>
<dbReference type="Proteomes" id="UP000701801">
    <property type="component" value="Unassembled WGS sequence"/>
</dbReference>
<keyword evidence="2" id="KW-1185">Reference proteome</keyword>
<name>A0A9N9PRX4_9HELO</name>
<comment type="caution">
    <text evidence="1">The sequence shown here is derived from an EMBL/GenBank/DDBJ whole genome shotgun (WGS) entry which is preliminary data.</text>
</comment>
<dbReference type="AlphaFoldDB" id="A0A9N9PRX4"/>
<reference evidence="1" key="1">
    <citation type="submission" date="2021-07" db="EMBL/GenBank/DDBJ databases">
        <authorList>
            <person name="Durling M."/>
        </authorList>
    </citation>
    <scope>NUCLEOTIDE SEQUENCE</scope>
</reference>
<evidence type="ECO:0000313" key="2">
    <source>
        <dbReference type="Proteomes" id="UP000701801"/>
    </source>
</evidence>
<evidence type="ECO:0000313" key="1">
    <source>
        <dbReference type="EMBL" id="CAG8972943.1"/>
    </source>
</evidence>
<dbReference type="EMBL" id="CAJVRM010000057">
    <property type="protein sequence ID" value="CAG8972943.1"/>
    <property type="molecule type" value="Genomic_DNA"/>
</dbReference>
<sequence>MASAGSTRPEVLLLSLALQPFFDDSYTSLIDALSAVSKIKRTRLSDGAIRYLEANNPKAAKNKAVLEKVKSYARKGGRVIIGLHFTCFNDMDVFDKFFGGGLGLQWRSGDYYHRTDFQFNPSCRLPAYVCKESLPLNINLKVLHIKNAQPHEKIFVPVPGAKTQSLMGVLPSTAVDQSQAAVAGVVYGSGFLFYVGDVNAEKDSDTIIMTLCGF</sequence>
<dbReference type="OrthoDB" id="245563at2759"/>